<accession>A0A1R3G987</accession>
<dbReference type="Proteomes" id="UP000187203">
    <property type="component" value="Unassembled WGS sequence"/>
</dbReference>
<proteinExistence type="predicted"/>
<feature type="region of interest" description="Disordered" evidence="1">
    <location>
        <begin position="47"/>
        <end position="83"/>
    </location>
</feature>
<protein>
    <submittedName>
        <fullName evidence="2">Uncharacterized protein</fullName>
    </submittedName>
</protein>
<reference evidence="3" key="1">
    <citation type="submission" date="2013-09" db="EMBL/GenBank/DDBJ databases">
        <title>Corchorus olitorius genome sequencing.</title>
        <authorList>
            <person name="Alam M."/>
            <person name="Haque M.S."/>
            <person name="Islam M.S."/>
            <person name="Emdad E.M."/>
            <person name="Islam M.M."/>
            <person name="Ahmed B."/>
            <person name="Halim A."/>
            <person name="Hossen Q.M.M."/>
            <person name="Hossain M.Z."/>
            <person name="Ahmed R."/>
            <person name="Khan M.M."/>
            <person name="Islam R."/>
            <person name="Rashid M.M."/>
            <person name="Khan S.A."/>
            <person name="Rahman M.S."/>
            <person name="Alam M."/>
            <person name="Yahiya A.S."/>
            <person name="Khan M.S."/>
            <person name="Azam M.S."/>
            <person name="Haque T."/>
            <person name="Lashkar M.Z.H."/>
            <person name="Akhand A.I."/>
            <person name="Morshed G."/>
            <person name="Roy S."/>
            <person name="Uddin K.S."/>
            <person name="Rabeya T."/>
            <person name="Hossain A.S."/>
            <person name="Chowdhury A."/>
            <person name="Snigdha A.R."/>
            <person name="Mortoza M.S."/>
            <person name="Matin S.A."/>
            <person name="Hoque S.M.E."/>
            <person name="Islam M.K."/>
            <person name="Roy D.K."/>
            <person name="Haider R."/>
            <person name="Moosa M.M."/>
            <person name="Elias S.M."/>
            <person name="Hasan A.M."/>
            <person name="Jahan S."/>
            <person name="Shafiuddin M."/>
            <person name="Mahmood N."/>
            <person name="Shommy N.S."/>
        </authorList>
    </citation>
    <scope>NUCLEOTIDE SEQUENCE [LARGE SCALE GENOMIC DNA]</scope>
    <source>
        <strain evidence="3">cv. O-4</strain>
    </source>
</reference>
<comment type="caution">
    <text evidence="2">The sequence shown here is derived from an EMBL/GenBank/DDBJ whole genome shotgun (WGS) entry which is preliminary data.</text>
</comment>
<sequence length="83" mass="8967">MATDLRTSILVGQRGNKSHSKQCDISRCLAEIFACLMVVALKLKRTVKGKMQHGKGKKPQANCVEEGPNPIESSKEPGEKGSS</sequence>
<evidence type="ECO:0000313" key="3">
    <source>
        <dbReference type="Proteomes" id="UP000187203"/>
    </source>
</evidence>
<gene>
    <name evidence="2" type="ORF">COLO4_36386</name>
</gene>
<keyword evidence="3" id="KW-1185">Reference proteome</keyword>
<evidence type="ECO:0000256" key="1">
    <source>
        <dbReference type="SAM" id="MobiDB-lite"/>
    </source>
</evidence>
<feature type="compositionally biased region" description="Basic residues" evidence="1">
    <location>
        <begin position="47"/>
        <end position="58"/>
    </location>
</feature>
<organism evidence="2 3">
    <name type="scientific">Corchorus olitorius</name>
    <dbReference type="NCBI Taxonomy" id="93759"/>
    <lineage>
        <taxon>Eukaryota</taxon>
        <taxon>Viridiplantae</taxon>
        <taxon>Streptophyta</taxon>
        <taxon>Embryophyta</taxon>
        <taxon>Tracheophyta</taxon>
        <taxon>Spermatophyta</taxon>
        <taxon>Magnoliopsida</taxon>
        <taxon>eudicotyledons</taxon>
        <taxon>Gunneridae</taxon>
        <taxon>Pentapetalae</taxon>
        <taxon>rosids</taxon>
        <taxon>malvids</taxon>
        <taxon>Malvales</taxon>
        <taxon>Malvaceae</taxon>
        <taxon>Grewioideae</taxon>
        <taxon>Apeibeae</taxon>
        <taxon>Corchorus</taxon>
    </lineage>
</organism>
<name>A0A1R3G987_9ROSI</name>
<feature type="compositionally biased region" description="Basic and acidic residues" evidence="1">
    <location>
        <begin position="73"/>
        <end position="83"/>
    </location>
</feature>
<dbReference type="EMBL" id="AWUE01023206">
    <property type="protein sequence ID" value="OMO54617.1"/>
    <property type="molecule type" value="Genomic_DNA"/>
</dbReference>
<dbReference type="AlphaFoldDB" id="A0A1R3G987"/>
<evidence type="ECO:0000313" key="2">
    <source>
        <dbReference type="EMBL" id="OMO54617.1"/>
    </source>
</evidence>